<dbReference type="SUPFAM" id="SSF54373">
    <property type="entry name" value="FAD-linked reductases, C-terminal domain"/>
    <property type="match status" value="1"/>
</dbReference>
<dbReference type="Gene3D" id="4.10.450.10">
    <property type="entry name" value="Glucose Oxidase, domain 2"/>
    <property type="match status" value="1"/>
</dbReference>
<dbReference type="InterPro" id="IPR012132">
    <property type="entry name" value="GMC_OxRdtase"/>
</dbReference>
<gene>
    <name evidence="13" type="ORF">J3R30DRAFT_1583361</name>
</gene>
<feature type="domain" description="Glucose-methanol-choline oxidoreductase N-terminal" evidence="11">
    <location>
        <begin position="110"/>
        <end position="133"/>
    </location>
</feature>
<dbReference type="Gene3D" id="3.30.560.10">
    <property type="entry name" value="Glucose Oxidase, domain 3"/>
    <property type="match status" value="1"/>
</dbReference>
<comment type="caution">
    <text evidence="13">The sequence shown here is derived from an EMBL/GenBank/DDBJ whole genome shotgun (WGS) entry which is preliminary data.</text>
</comment>
<keyword evidence="7" id="KW-0325">Glycoprotein</keyword>
<accession>A0A9W8ZYU3</accession>
<dbReference type="PANTHER" id="PTHR11552:SF201">
    <property type="entry name" value="GLUCOSE-METHANOL-CHOLINE OXIDOREDUCTASE N-TERMINAL DOMAIN-CONTAINING PROTEIN"/>
    <property type="match status" value="1"/>
</dbReference>
<dbReference type="PANTHER" id="PTHR11552">
    <property type="entry name" value="GLUCOSE-METHANOL-CHOLINE GMC OXIDOREDUCTASE"/>
    <property type="match status" value="1"/>
</dbReference>
<evidence type="ECO:0000256" key="4">
    <source>
        <dbReference type="ARBA" id="ARBA00022729"/>
    </source>
</evidence>
<dbReference type="Gene3D" id="3.50.50.60">
    <property type="entry name" value="FAD/NAD(P)-binding domain"/>
    <property type="match status" value="1"/>
</dbReference>
<proteinExistence type="inferred from homology"/>
<evidence type="ECO:0000256" key="7">
    <source>
        <dbReference type="ARBA" id="ARBA00023180"/>
    </source>
</evidence>
<feature type="active site" description="Proton donor" evidence="8">
    <location>
        <position position="554"/>
    </location>
</feature>
<dbReference type="GO" id="GO:0016614">
    <property type="term" value="F:oxidoreductase activity, acting on CH-OH group of donors"/>
    <property type="evidence" value="ECO:0007669"/>
    <property type="project" value="InterPro"/>
</dbReference>
<evidence type="ECO:0000256" key="2">
    <source>
        <dbReference type="ARBA" id="ARBA00010790"/>
    </source>
</evidence>
<comment type="similarity">
    <text evidence="2 10">Belongs to the GMC oxidoreductase family.</text>
</comment>
<dbReference type="InterPro" id="IPR007867">
    <property type="entry name" value="GMC_OxRtase_C"/>
</dbReference>
<evidence type="ECO:0000256" key="9">
    <source>
        <dbReference type="PIRSR" id="PIRSR000137-2"/>
    </source>
</evidence>
<dbReference type="OrthoDB" id="269227at2759"/>
<feature type="active site" description="Proton acceptor" evidence="8">
    <location>
        <position position="597"/>
    </location>
</feature>
<sequence>MSLRKALTVFAFASHSFRAVESSNSYGVNTDPTTANGQSFDYIVVGGGLAGTTVAARLAENSEVSVLLVEAGSDNRTDDIVYDIYAYSQAFGTDLDWAWPTDQGKTMRGGKTLGGSTSINGAHYTRGMQAQYDAWTALLEVSDADAGWNWQGISGYMQKSEAFSAPNSQQAAKGAESVAAYHGTSGPVQVTYPDAMYGGPEQPDFINTIVNLTGIEHCADVNGGASNCVSMTPLTIDWHDSDHRSSSCQAYLTPVESQRTNWLTLTEHLVTRIVWSNSSNVPLTAAGIEFAPTSGGSTRYTATALKEIIVAAGAIQSPALLQLSGVGDSNLLNSLGIETNLDLKGVGRNLQEQTMNSLGAGGNFDYGGEGPSDCIAYPNLYQVFGWNETALQLAVEQLNDSNTRSSWAASQSASAYSQEALEQIYEVQAGLILNGNAPIVELFYDTGFPDDIGIDLWQLLPFSRGNVSITTTDPFTKPAVNVNYFGVGWDLDVQIASARLARRIIDSPPLSSLSTGETVPGTTVVPNTNGDFGSDQSWKSWILDPNAGFAAVHHPIGTAPMMRQELGGVVDAQLKIYNTTNVRVVDASILPMQISAHLSATLYGVAEKAADIIKASTSS</sequence>
<dbReference type="Pfam" id="PF00732">
    <property type="entry name" value="GMC_oxred_N"/>
    <property type="match status" value="1"/>
</dbReference>
<evidence type="ECO:0000259" key="12">
    <source>
        <dbReference type="PROSITE" id="PS00624"/>
    </source>
</evidence>
<evidence type="ECO:0000313" key="14">
    <source>
        <dbReference type="Proteomes" id="UP001150266"/>
    </source>
</evidence>
<name>A0A9W8ZYU3_9AGAR</name>
<keyword evidence="6" id="KW-0560">Oxidoreductase</keyword>
<feature type="binding site" evidence="9">
    <location>
        <position position="270"/>
    </location>
    <ligand>
        <name>FAD</name>
        <dbReference type="ChEBI" id="CHEBI:57692"/>
    </ligand>
</feature>
<organism evidence="13 14">
    <name type="scientific">Lentinula aciculospora</name>
    <dbReference type="NCBI Taxonomy" id="153920"/>
    <lineage>
        <taxon>Eukaryota</taxon>
        <taxon>Fungi</taxon>
        <taxon>Dikarya</taxon>
        <taxon>Basidiomycota</taxon>
        <taxon>Agaricomycotina</taxon>
        <taxon>Agaricomycetes</taxon>
        <taxon>Agaricomycetidae</taxon>
        <taxon>Agaricales</taxon>
        <taxon>Marasmiineae</taxon>
        <taxon>Omphalotaceae</taxon>
        <taxon>Lentinula</taxon>
    </lineage>
</organism>
<dbReference type="AlphaFoldDB" id="A0A9W8ZYU3"/>
<dbReference type="Proteomes" id="UP001150266">
    <property type="component" value="Unassembled WGS sequence"/>
</dbReference>
<keyword evidence="14" id="KW-1185">Reference proteome</keyword>
<keyword evidence="3 10" id="KW-0285">Flavoprotein</keyword>
<keyword evidence="4" id="KW-0732">Signal</keyword>
<dbReference type="InterPro" id="IPR027424">
    <property type="entry name" value="Glucose_Oxidase_domain_2"/>
</dbReference>
<evidence type="ECO:0000313" key="13">
    <source>
        <dbReference type="EMBL" id="KAJ4469265.1"/>
    </source>
</evidence>
<evidence type="ECO:0000259" key="11">
    <source>
        <dbReference type="PROSITE" id="PS00623"/>
    </source>
</evidence>
<evidence type="ECO:0000256" key="5">
    <source>
        <dbReference type="ARBA" id="ARBA00022827"/>
    </source>
</evidence>
<comment type="cofactor">
    <cofactor evidence="1 9">
        <name>FAD</name>
        <dbReference type="ChEBI" id="CHEBI:57692"/>
    </cofactor>
</comment>
<evidence type="ECO:0000256" key="8">
    <source>
        <dbReference type="PIRSR" id="PIRSR000137-1"/>
    </source>
</evidence>
<dbReference type="Pfam" id="PF05199">
    <property type="entry name" value="GMC_oxred_C"/>
    <property type="match status" value="1"/>
</dbReference>
<dbReference type="GO" id="GO:0050660">
    <property type="term" value="F:flavin adenine dinucleotide binding"/>
    <property type="evidence" value="ECO:0007669"/>
    <property type="project" value="InterPro"/>
</dbReference>
<protein>
    <submittedName>
        <fullName evidence="13">Alcohol oxidase</fullName>
    </submittedName>
</protein>
<dbReference type="EMBL" id="JAOTPV010000033">
    <property type="protein sequence ID" value="KAJ4469265.1"/>
    <property type="molecule type" value="Genomic_DNA"/>
</dbReference>
<dbReference type="InterPro" id="IPR036188">
    <property type="entry name" value="FAD/NAD-bd_sf"/>
</dbReference>
<dbReference type="InterPro" id="IPR000172">
    <property type="entry name" value="GMC_OxRdtase_N"/>
</dbReference>
<dbReference type="PROSITE" id="PS00623">
    <property type="entry name" value="GMC_OXRED_1"/>
    <property type="match status" value="1"/>
</dbReference>
<evidence type="ECO:0000256" key="10">
    <source>
        <dbReference type="RuleBase" id="RU003968"/>
    </source>
</evidence>
<evidence type="ECO:0000256" key="1">
    <source>
        <dbReference type="ARBA" id="ARBA00001974"/>
    </source>
</evidence>
<keyword evidence="5 9" id="KW-0274">FAD</keyword>
<dbReference type="PROSITE" id="PS00624">
    <property type="entry name" value="GMC_OXRED_2"/>
    <property type="match status" value="1"/>
</dbReference>
<reference evidence="13" key="1">
    <citation type="submission" date="2022-08" db="EMBL/GenBank/DDBJ databases">
        <title>A Global Phylogenomic Analysis of the Shiitake Genus Lentinula.</title>
        <authorList>
            <consortium name="DOE Joint Genome Institute"/>
            <person name="Sierra-Patev S."/>
            <person name="Min B."/>
            <person name="Naranjo-Ortiz M."/>
            <person name="Looney B."/>
            <person name="Konkel Z."/>
            <person name="Slot J.C."/>
            <person name="Sakamoto Y."/>
            <person name="Steenwyk J.L."/>
            <person name="Rokas A."/>
            <person name="Carro J."/>
            <person name="Camarero S."/>
            <person name="Ferreira P."/>
            <person name="Molpeceres G."/>
            <person name="Ruiz-Duenas F.J."/>
            <person name="Serrano A."/>
            <person name="Henrissat B."/>
            <person name="Drula E."/>
            <person name="Hughes K.W."/>
            <person name="Mata J.L."/>
            <person name="Ishikawa N.K."/>
            <person name="Vargas-Isla R."/>
            <person name="Ushijima S."/>
            <person name="Smith C.A."/>
            <person name="Ahrendt S."/>
            <person name="Andreopoulos W."/>
            <person name="He G."/>
            <person name="Labutti K."/>
            <person name="Lipzen A."/>
            <person name="Ng V."/>
            <person name="Riley R."/>
            <person name="Sandor L."/>
            <person name="Barry K."/>
            <person name="Martinez A.T."/>
            <person name="Xiao Y."/>
            <person name="Gibbons J.G."/>
            <person name="Terashima K."/>
            <person name="Grigoriev I.V."/>
            <person name="Hibbett D.S."/>
        </authorList>
    </citation>
    <scope>NUCLEOTIDE SEQUENCE</scope>
    <source>
        <strain evidence="13">JLM2183</strain>
    </source>
</reference>
<dbReference type="PIRSF" id="PIRSF000137">
    <property type="entry name" value="Alcohol_oxidase"/>
    <property type="match status" value="1"/>
</dbReference>
<evidence type="ECO:0000256" key="3">
    <source>
        <dbReference type="ARBA" id="ARBA00022630"/>
    </source>
</evidence>
<evidence type="ECO:0000256" key="6">
    <source>
        <dbReference type="ARBA" id="ARBA00023002"/>
    </source>
</evidence>
<feature type="domain" description="Glucose-methanol-choline oxidoreductase N-terminal" evidence="12">
    <location>
        <begin position="313"/>
        <end position="327"/>
    </location>
</feature>
<dbReference type="SUPFAM" id="SSF51905">
    <property type="entry name" value="FAD/NAD(P)-binding domain"/>
    <property type="match status" value="1"/>
</dbReference>